<reference evidence="2" key="1">
    <citation type="submission" date="2014-09" db="EMBL/GenBank/DDBJ databases">
        <authorList>
            <person name="Magalhaes I.L.F."/>
            <person name="Oliveira U."/>
            <person name="Santos F.R."/>
            <person name="Vidigal T.H.D.A."/>
            <person name="Brescovit A.D."/>
            <person name="Santos A.J."/>
        </authorList>
    </citation>
    <scope>NUCLEOTIDE SEQUENCE</scope>
    <source>
        <tissue evidence="2">Shoot tissue taken approximately 20 cm above the soil surface</tissue>
    </source>
</reference>
<evidence type="ECO:0000256" key="1">
    <source>
        <dbReference type="SAM" id="MobiDB-lite"/>
    </source>
</evidence>
<name>A0A0A9EY81_ARUDO</name>
<feature type="region of interest" description="Disordered" evidence="1">
    <location>
        <begin position="1"/>
        <end position="46"/>
    </location>
</feature>
<dbReference type="AlphaFoldDB" id="A0A0A9EY81"/>
<reference evidence="2" key="2">
    <citation type="journal article" date="2015" name="Data Brief">
        <title>Shoot transcriptome of the giant reed, Arundo donax.</title>
        <authorList>
            <person name="Barrero R.A."/>
            <person name="Guerrero F.D."/>
            <person name="Moolhuijzen P."/>
            <person name="Goolsby J.A."/>
            <person name="Tidwell J."/>
            <person name="Bellgard S.E."/>
            <person name="Bellgard M.I."/>
        </authorList>
    </citation>
    <scope>NUCLEOTIDE SEQUENCE</scope>
    <source>
        <tissue evidence="2">Shoot tissue taken approximately 20 cm above the soil surface</tissue>
    </source>
</reference>
<organism evidence="2">
    <name type="scientific">Arundo donax</name>
    <name type="common">Giant reed</name>
    <name type="synonym">Donax arundinaceus</name>
    <dbReference type="NCBI Taxonomy" id="35708"/>
    <lineage>
        <taxon>Eukaryota</taxon>
        <taxon>Viridiplantae</taxon>
        <taxon>Streptophyta</taxon>
        <taxon>Embryophyta</taxon>
        <taxon>Tracheophyta</taxon>
        <taxon>Spermatophyta</taxon>
        <taxon>Magnoliopsida</taxon>
        <taxon>Liliopsida</taxon>
        <taxon>Poales</taxon>
        <taxon>Poaceae</taxon>
        <taxon>PACMAD clade</taxon>
        <taxon>Arundinoideae</taxon>
        <taxon>Arundineae</taxon>
        <taxon>Arundo</taxon>
    </lineage>
</organism>
<proteinExistence type="predicted"/>
<evidence type="ECO:0000313" key="2">
    <source>
        <dbReference type="EMBL" id="JAE00988.1"/>
    </source>
</evidence>
<dbReference type="EMBL" id="GBRH01196908">
    <property type="protein sequence ID" value="JAE00988.1"/>
    <property type="molecule type" value="Transcribed_RNA"/>
</dbReference>
<protein>
    <submittedName>
        <fullName evidence="2">Uncharacterized protein</fullName>
    </submittedName>
</protein>
<accession>A0A0A9EY81</accession>
<sequence>MGPAGPALAGRTSPAVARIRRRRDGSDSDRTNKSGGGSNRAAAGRMSRAVVVCTQVQRAVRKKQLRRERMNPNLSFWLWILCYEYHLYSI</sequence>